<evidence type="ECO:0000313" key="11">
    <source>
        <dbReference type="Proteomes" id="UP000199568"/>
    </source>
</evidence>
<feature type="transmembrane region" description="Helical" evidence="7">
    <location>
        <begin position="96"/>
        <end position="118"/>
    </location>
</feature>
<dbReference type="CDD" id="cd06261">
    <property type="entry name" value="TM_PBP2"/>
    <property type="match status" value="1"/>
</dbReference>
<keyword evidence="2 7" id="KW-0813">Transport</keyword>
<dbReference type="RefSeq" id="WP_244272657.1">
    <property type="nucleotide sequence ID" value="NZ_FOHU01000004.1"/>
</dbReference>
<feature type="transmembrane region" description="Helical" evidence="7">
    <location>
        <begin position="163"/>
        <end position="182"/>
    </location>
</feature>
<name>A0A1I0BTZ9_9FIRM</name>
<evidence type="ECO:0000256" key="1">
    <source>
        <dbReference type="ARBA" id="ARBA00004651"/>
    </source>
</evidence>
<dbReference type="InterPro" id="IPR035906">
    <property type="entry name" value="MetI-like_sf"/>
</dbReference>
<evidence type="ECO:0000313" key="10">
    <source>
        <dbReference type="EMBL" id="SET10431.1"/>
    </source>
</evidence>
<dbReference type="SUPFAM" id="SSF161098">
    <property type="entry name" value="MetI-like"/>
    <property type="match status" value="1"/>
</dbReference>
<comment type="subcellular location">
    <subcellularLocation>
        <location evidence="1 7">Cell membrane</location>
        <topology evidence="1 7">Multi-pass membrane protein</topology>
    </subcellularLocation>
</comment>
<gene>
    <name evidence="10" type="ORF">SAMN05660297_01418</name>
</gene>
<dbReference type="InterPro" id="IPR000515">
    <property type="entry name" value="MetI-like"/>
</dbReference>
<protein>
    <submittedName>
        <fullName evidence="10">Carbohydrate ABC transporter membrane protein 2, CUT1 family</fullName>
    </submittedName>
</protein>
<dbReference type="STRING" id="426128.SAMN05660297_01418"/>
<comment type="similarity">
    <text evidence="7">Belongs to the binding-protein-dependent transport system permease family.</text>
</comment>
<evidence type="ECO:0000256" key="8">
    <source>
        <dbReference type="SAM" id="MobiDB-lite"/>
    </source>
</evidence>
<feature type="domain" description="ABC transmembrane type-1" evidence="9">
    <location>
        <begin position="92"/>
        <end position="282"/>
    </location>
</feature>
<evidence type="ECO:0000256" key="4">
    <source>
        <dbReference type="ARBA" id="ARBA00022692"/>
    </source>
</evidence>
<keyword evidence="3" id="KW-1003">Cell membrane</keyword>
<evidence type="ECO:0000259" key="9">
    <source>
        <dbReference type="PROSITE" id="PS50928"/>
    </source>
</evidence>
<dbReference type="Gene3D" id="1.10.3720.10">
    <property type="entry name" value="MetI-like"/>
    <property type="match status" value="1"/>
</dbReference>
<proteinExistence type="inferred from homology"/>
<keyword evidence="6 7" id="KW-0472">Membrane</keyword>
<accession>A0A1I0BTZ9</accession>
<feature type="transmembrane region" description="Helical" evidence="7">
    <location>
        <begin position="203"/>
        <end position="228"/>
    </location>
</feature>
<evidence type="ECO:0000256" key="7">
    <source>
        <dbReference type="RuleBase" id="RU363032"/>
    </source>
</evidence>
<dbReference type="GO" id="GO:0055085">
    <property type="term" value="P:transmembrane transport"/>
    <property type="evidence" value="ECO:0007669"/>
    <property type="project" value="InterPro"/>
</dbReference>
<feature type="transmembrane region" description="Helical" evidence="7">
    <location>
        <begin position="261"/>
        <end position="282"/>
    </location>
</feature>
<dbReference type="GO" id="GO:0005886">
    <property type="term" value="C:plasma membrane"/>
    <property type="evidence" value="ECO:0007669"/>
    <property type="project" value="UniProtKB-SubCell"/>
</dbReference>
<dbReference type="PANTHER" id="PTHR43744">
    <property type="entry name" value="ABC TRANSPORTER PERMEASE PROTEIN MG189-RELATED-RELATED"/>
    <property type="match status" value="1"/>
</dbReference>
<dbReference type="Proteomes" id="UP000199568">
    <property type="component" value="Unassembled WGS sequence"/>
</dbReference>
<feature type="transmembrane region" description="Helical" evidence="7">
    <location>
        <begin position="127"/>
        <end position="151"/>
    </location>
</feature>
<organism evidence="10 11">
    <name type="scientific">Natronincola peptidivorans</name>
    <dbReference type="NCBI Taxonomy" id="426128"/>
    <lineage>
        <taxon>Bacteria</taxon>
        <taxon>Bacillati</taxon>
        <taxon>Bacillota</taxon>
        <taxon>Clostridia</taxon>
        <taxon>Peptostreptococcales</taxon>
        <taxon>Natronincolaceae</taxon>
        <taxon>Natronincola</taxon>
    </lineage>
</organism>
<keyword evidence="5 7" id="KW-1133">Transmembrane helix</keyword>
<reference evidence="10 11" key="1">
    <citation type="submission" date="2016-10" db="EMBL/GenBank/DDBJ databases">
        <authorList>
            <person name="de Groot N.N."/>
        </authorList>
    </citation>
    <scope>NUCLEOTIDE SEQUENCE [LARGE SCALE GENOMIC DNA]</scope>
    <source>
        <strain evidence="10 11">DSM 18979</strain>
    </source>
</reference>
<evidence type="ECO:0000256" key="5">
    <source>
        <dbReference type="ARBA" id="ARBA00022989"/>
    </source>
</evidence>
<evidence type="ECO:0000256" key="2">
    <source>
        <dbReference type="ARBA" id="ARBA00022448"/>
    </source>
</evidence>
<dbReference type="PANTHER" id="PTHR43744:SF12">
    <property type="entry name" value="ABC TRANSPORTER PERMEASE PROTEIN MG189-RELATED"/>
    <property type="match status" value="1"/>
</dbReference>
<dbReference type="Pfam" id="PF00528">
    <property type="entry name" value="BPD_transp_1"/>
    <property type="match status" value="1"/>
</dbReference>
<sequence>METKMRAKAGNPSFPKEIKPHKNPKKKSEFKLGLVSILIAVLFLSPFYIVLTNSLKTQKGIFTNVVNLPFGEHFSSTNYVEAFHELNFIRAFGNSLFITVSSTIVIIIFASMAAWMLVRTKTKLSTFFFFLFAAAMLVPFQSVMLPLIFIMGRLGFLNPYGLIFMYLGFGSSLSIILYHGFIKSIPVELEEAAIIDGCNKFQVFWHIIFPLLKPINVTVAILNAMWIWNDFLLPQLVINKPQWHTIPLRMFYFFGQYSRRWHLALAGLVLGIIPIILFYFFAQKHIIKGVTDGSIK</sequence>
<keyword evidence="4 7" id="KW-0812">Transmembrane</keyword>
<feature type="region of interest" description="Disordered" evidence="8">
    <location>
        <begin position="1"/>
        <end position="24"/>
    </location>
</feature>
<feature type="transmembrane region" description="Helical" evidence="7">
    <location>
        <begin position="32"/>
        <end position="51"/>
    </location>
</feature>
<keyword evidence="11" id="KW-1185">Reference proteome</keyword>
<dbReference type="EMBL" id="FOHU01000004">
    <property type="protein sequence ID" value="SET10431.1"/>
    <property type="molecule type" value="Genomic_DNA"/>
</dbReference>
<dbReference type="PROSITE" id="PS50928">
    <property type="entry name" value="ABC_TM1"/>
    <property type="match status" value="1"/>
</dbReference>
<evidence type="ECO:0000256" key="3">
    <source>
        <dbReference type="ARBA" id="ARBA00022475"/>
    </source>
</evidence>
<evidence type="ECO:0000256" key="6">
    <source>
        <dbReference type="ARBA" id="ARBA00023136"/>
    </source>
</evidence>
<dbReference type="AlphaFoldDB" id="A0A1I0BTZ9"/>